<dbReference type="GO" id="GO:0005829">
    <property type="term" value="C:cytosol"/>
    <property type="evidence" value="ECO:0007669"/>
    <property type="project" value="TreeGrafter"/>
</dbReference>
<keyword evidence="2" id="KW-0067">ATP-binding</keyword>
<dbReference type="AlphaFoldDB" id="T0Z710"/>
<dbReference type="GO" id="GO:0003697">
    <property type="term" value="F:single-stranded DNA binding"/>
    <property type="evidence" value="ECO:0007669"/>
    <property type="project" value="InterPro"/>
</dbReference>
<dbReference type="PANTHER" id="PTHR45900">
    <property type="entry name" value="RECA"/>
    <property type="match status" value="1"/>
</dbReference>
<name>T0Z710_9ZZZZ</name>
<comment type="caution">
    <text evidence="5">The sequence shown here is derived from an EMBL/GenBank/DDBJ whole genome shotgun (WGS) entry which is preliminary data.</text>
</comment>
<dbReference type="GO" id="GO:0006310">
    <property type="term" value="P:DNA recombination"/>
    <property type="evidence" value="ECO:0007669"/>
    <property type="project" value="UniProtKB-KW"/>
</dbReference>
<dbReference type="PANTHER" id="PTHR45900:SF1">
    <property type="entry name" value="MITOCHONDRIAL DNA REPAIR PROTEIN RECA HOMOLOG-RELATED"/>
    <property type="match status" value="1"/>
</dbReference>
<dbReference type="GO" id="GO:0005524">
    <property type="term" value="F:ATP binding"/>
    <property type="evidence" value="ECO:0007669"/>
    <property type="project" value="UniProtKB-KW"/>
</dbReference>
<accession>T0Z710</accession>
<dbReference type="SUPFAM" id="SSF54752">
    <property type="entry name" value="RecA protein, C-terminal domain"/>
    <property type="match status" value="1"/>
</dbReference>
<dbReference type="GO" id="GO:0006281">
    <property type="term" value="P:DNA repair"/>
    <property type="evidence" value="ECO:0007669"/>
    <property type="project" value="InterPro"/>
</dbReference>
<dbReference type="Pfam" id="PF21096">
    <property type="entry name" value="RecA_C"/>
    <property type="match status" value="1"/>
</dbReference>
<feature type="non-terminal residue" evidence="5">
    <location>
        <position position="1"/>
    </location>
</feature>
<evidence type="ECO:0000256" key="2">
    <source>
        <dbReference type="ARBA" id="ARBA00022840"/>
    </source>
</evidence>
<dbReference type="InterPro" id="IPR013765">
    <property type="entry name" value="DNA_recomb/repair_RecA"/>
</dbReference>
<evidence type="ECO:0000259" key="4">
    <source>
        <dbReference type="Pfam" id="PF21096"/>
    </source>
</evidence>
<reference evidence="5" key="2">
    <citation type="journal article" date="2014" name="ISME J.">
        <title>Microbial stratification in low pH oxic and suboxic macroscopic growths along an acid mine drainage.</title>
        <authorList>
            <person name="Mendez-Garcia C."/>
            <person name="Mesa V."/>
            <person name="Sprenger R.R."/>
            <person name="Richter M."/>
            <person name="Diez M.S."/>
            <person name="Solano J."/>
            <person name="Bargiela R."/>
            <person name="Golyshina O.V."/>
            <person name="Manteca A."/>
            <person name="Ramos J.L."/>
            <person name="Gallego J.R."/>
            <person name="Llorente I."/>
            <person name="Martins Dos Santos V.A."/>
            <person name="Jensen O.N."/>
            <person name="Pelaez A.I."/>
            <person name="Sanchez J."/>
            <person name="Ferrer M."/>
        </authorList>
    </citation>
    <scope>NUCLEOTIDE SEQUENCE</scope>
</reference>
<dbReference type="Gene3D" id="3.30.250.10">
    <property type="entry name" value="RecA protein, C-terminal domain"/>
    <property type="match status" value="1"/>
</dbReference>
<proteinExistence type="predicted"/>
<dbReference type="InterPro" id="IPR049261">
    <property type="entry name" value="RecA-like_C"/>
</dbReference>
<sequence length="84" mass="9343">DILYGEGISKEGSLVDLGTELEIIQKSGAWYSYGGERLGQGRENVRDYLKEHKEIAREVEEKIRTSLKMVDGAARESSPAGDKE</sequence>
<dbReference type="InterPro" id="IPR023400">
    <property type="entry name" value="RecA_C_sf"/>
</dbReference>
<dbReference type="EMBL" id="AUZX01011987">
    <property type="protein sequence ID" value="EQD40808.1"/>
    <property type="molecule type" value="Genomic_DNA"/>
</dbReference>
<evidence type="ECO:0000313" key="5">
    <source>
        <dbReference type="EMBL" id="EQD40808.1"/>
    </source>
</evidence>
<organism evidence="5">
    <name type="scientific">mine drainage metagenome</name>
    <dbReference type="NCBI Taxonomy" id="410659"/>
    <lineage>
        <taxon>unclassified sequences</taxon>
        <taxon>metagenomes</taxon>
        <taxon>ecological metagenomes</taxon>
    </lineage>
</organism>
<evidence type="ECO:0000256" key="3">
    <source>
        <dbReference type="ARBA" id="ARBA00023172"/>
    </source>
</evidence>
<protein>
    <submittedName>
        <fullName evidence="5">RecA</fullName>
    </submittedName>
</protein>
<evidence type="ECO:0000256" key="1">
    <source>
        <dbReference type="ARBA" id="ARBA00022741"/>
    </source>
</evidence>
<feature type="domain" description="RecA-like C-terminal" evidence="4">
    <location>
        <begin position="12"/>
        <end position="67"/>
    </location>
</feature>
<gene>
    <name evidence="5" type="ORF">B1A_16314</name>
</gene>
<keyword evidence="1" id="KW-0547">Nucleotide-binding</keyword>
<keyword evidence="3" id="KW-0233">DNA recombination</keyword>
<reference evidence="5" key="1">
    <citation type="submission" date="2013-08" db="EMBL/GenBank/DDBJ databases">
        <authorList>
            <person name="Mendez C."/>
            <person name="Richter M."/>
            <person name="Ferrer M."/>
            <person name="Sanchez J."/>
        </authorList>
    </citation>
    <scope>NUCLEOTIDE SEQUENCE</scope>
</reference>